<keyword evidence="3" id="KW-1185">Reference proteome</keyword>
<feature type="compositionally biased region" description="Basic and acidic residues" evidence="1">
    <location>
        <begin position="188"/>
        <end position="198"/>
    </location>
</feature>
<accession>A0ABR1IX59</accession>
<evidence type="ECO:0000313" key="2">
    <source>
        <dbReference type="EMBL" id="KAK7441588.1"/>
    </source>
</evidence>
<feature type="compositionally biased region" description="Low complexity" evidence="1">
    <location>
        <begin position="150"/>
        <end position="170"/>
    </location>
</feature>
<gene>
    <name evidence="2" type="ORF">VKT23_016580</name>
</gene>
<evidence type="ECO:0000256" key="1">
    <source>
        <dbReference type="SAM" id="MobiDB-lite"/>
    </source>
</evidence>
<dbReference type="EMBL" id="JBANRG010000062">
    <property type="protein sequence ID" value="KAK7441588.1"/>
    <property type="molecule type" value="Genomic_DNA"/>
</dbReference>
<feature type="region of interest" description="Disordered" evidence="1">
    <location>
        <begin position="112"/>
        <end position="136"/>
    </location>
</feature>
<feature type="region of interest" description="Disordered" evidence="1">
    <location>
        <begin position="150"/>
        <end position="212"/>
    </location>
</feature>
<protein>
    <submittedName>
        <fullName evidence="2">Uncharacterized protein</fullName>
    </submittedName>
</protein>
<proteinExistence type="predicted"/>
<dbReference type="Proteomes" id="UP001498398">
    <property type="component" value="Unassembled WGS sequence"/>
</dbReference>
<reference evidence="2 3" key="1">
    <citation type="submission" date="2024-01" db="EMBL/GenBank/DDBJ databases">
        <title>A draft genome for the cacao thread blight pathogen Marasmiellus scandens.</title>
        <authorList>
            <person name="Baruah I.K."/>
            <person name="Leung J."/>
            <person name="Bukari Y."/>
            <person name="Amoako-Attah I."/>
            <person name="Meinhardt L.W."/>
            <person name="Bailey B.A."/>
            <person name="Cohen S.P."/>
        </authorList>
    </citation>
    <scope>NUCLEOTIDE SEQUENCE [LARGE SCALE GENOMIC DNA]</scope>
    <source>
        <strain evidence="2 3">GH-19</strain>
    </source>
</reference>
<organism evidence="2 3">
    <name type="scientific">Marasmiellus scandens</name>
    <dbReference type="NCBI Taxonomy" id="2682957"/>
    <lineage>
        <taxon>Eukaryota</taxon>
        <taxon>Fungi</taxon>
        <taxon>Dikarya</taxon>
        <taxon>Basidiomycota</taxon>
        <taxon>Agaricomycotina</taxon>
        <taxon>Agaricomycetes</taxon>
        <taxon>Agaricomycetidae</taxon>
        <taxon>Agaricales</taxon>
        <taxon>Marasmiineae</taxon>
        <taxon>Omphalotaceae</taxon>
        <taxon>Marasmiellus</taxon>
    </lineage>
</organism>
<name>A0ABR1IX59_9AGAR</name>
<comment type="caution">
    <text evidence="2">The sequence shown here is derived from an EMBL/GenBank/DDBJ whole genome shotgun (WGS) entry which is preliminary data.</text>
</comment>
<evidence type="ECO:0000313" key="3">
    <source>
        <dbReference type="Proteomes" id="UP001498398"/>
    </source>
</evidence>
<sequence>MPVFSLALEEPGSFHSLDKNGNESVTNYPRVTAGPPVHPDSVIRNIQSGDARKKYFCFCRRAVNAFTISSDHEDPSKRGKSIMQCPNGKGHRCGYSVCFTDLYNDIMRQVQLQAPSTPRPRTKNVKIEPGTLPQTPAIVVNQSPLVSPASSSTAFSSPASSGSSAASSRSGLKKRKSEVIDLTLDDPEPLKRLKDEKRPKKKAKVSNESLQGSGGCWKCDECHAYFAENSLHPCDGPIVWYPFV</sequence>